<gene>
    <name evidence="1" type="ORF">J122_1581</name>
</gene>
<reference evidence="2" key="1">
    <citation type="submission" date="2015-12" db="EMBL/GenBank/DDBJ databases">
        <authorList>
            <person name="Lima A."/>
            <person name="Farahani Zayas N."/>
            <person name="Castro Da Silva M.A."/>
            <person name="Cabral A."/>
            <person name="Pessatti M.L."/>
        </authorList>
    </citation>
    <scope>NUCLEOTIDE SEQUENCE [LARGE SCALE GENOMIC DNA]</scope>
    <source>
        <strain evidence="2">LAMA 842</strain>
    </source>
</reference>
<dbReference type="EMBL" id="LOCO01000006">
    <property type="protein sequence ID" value="KXO10499.1"/>
    <property type="molecule type" value="Genomic_DNA"/>
</dbReference>
<proteinExistence type="predicted"/>
<evidence type="ECO:0000313" key="1">
    <source>
        <dbReference type="EMBL" id="KXO10499.1"/>
    </source>
</evidence>
<keyword evidence="2" id="KW-1185">Reference proteome</keyword>
<accession>A0A137SDI7</accession>
<dbReference type="PATRIC" id="fig|1306954.6.peg.3564"/>
<protein>
    <submittedName>
        <fullName evidence="1">Uncharacterized protein</fullName>
    </submittedName>
</protein>
<sequence length="128" mass="14212">MLKALWRKLGVDTMPTSGAGCIDETLGTSEALAGHESVRVLPHITHTGEFHLERLTQLLNSRYGQSVPTNEHSAVSDQALKDIVGFASRIQDQDIQRELLLFYLNCSPVIQEFLRSETALGHEQLISL</sequence>
<dbReference type="AlphaFoldDB" id="A0A137SDI7"/>
<dbReference type="RefSeq" id="WP_061331714.1">
    <property type="nucleotide sequence ID" value="NZ_LOCO01000006.1"/>
</dbReference>
<dbReference type="Proteomes" id="UP000070282">
    <property type="component" value="Unassembled WGS sequence"/>
</dbReference>
<organism evidence="1 2">
    <name type="scientific">Marinobacter excellens LAMA 842</name>
    <dbReference type="NCBI Taxonomy" id="1306954"/>
    <lineage>
        <taxon>Bacteria</taxon>
        <taxon>Pseudomonadati</taxon>
        <taxon>Pseudomonadota</taxon>
        <taxon>Gammaproteobacteria</taxon>
        <taxon>Pseudomonadales</taxon>
        <taxon>Marinobacteraceae</taxon>
        <taxon>Marinobacter</taxon>
    </lineage>
</organism>
<comment type="caution">
    <text evidence="1">The sequence shown here is derived from an EMBL/GenBank/DDBJ whole genome shotgun (WGS) entry which is preliminary data.</text>
</comment>
<evidence type="ECO:0000313" key="2">
    <source>
        <dbReference type="Proteomes" id="UP000070282"/>
    </source>
</evidence>
<name>A0A137SDI7_9GAMM</name>